<feature type="transmembrane region" description="Helical" evidence="1">
    <location>
        <begin position="59"/>
        <end position="77"/>
    </location>
</feature>
<keyword evidence="1" id="KW-1133">Transmembrane helix</keyword>
<feature type="transmembrane region" description="Helical" evidence="1">
    <location>
        <begin position="113"/>
        <end position="132"/>
    </location>
</feature>
<dbReference type="AlphaFoldDB" id="A0A7C4KIL3"/>
<keyword evidence="1" id="KW-0812">Transmembrane</keyword>
<comment type="caution">
    <text evidence="2">The sequence shown here is derived from an EMBL/GenBank/DDBJ whole genome shotgun (WGS) entry which is preliminary data.</text>
</comment>
<dbReference type="EMBL" id="DSYK01000162">
    <property type="protein sequence ID" value="HGS20851.1"/>
    <property type="molecule type" value="Genomic_DNA"/>
</dbReference>
<keyword evidence="1" id="KW-0472">Membrane</keyword>
<evidence type="ECO:0000313" key="2">
    <source>
        <dbReference type="EMBL" id="HGS20851.1"/>
    </source>
</evidence>
<accession>A0A7C4KIL3</accession>
<evidence type="ECO:0000256" key="1">
    <source>
        <dbReference type="SAM" id="Phobius"/>
    </source>
</evidence>
<sequence length="134" mass="14701">MNSEPPVSNTPHPPGLKPGRVGLTFQILRMFWLTEAALILVVIYGLYSGWSTARQWSDGLFLASAAQLIIGGISILGSSRDYSYAFLARYVAKGDVTENQKQLGAEMLRQQSFGKRAFLGGLLTLLIAWLALRV</sequence>
<name>A0A7C4KIL3_9CHLR</name>
<protein>
    <submittedName>
        <fullName evidence="2">Uncharacterized protein</fullName>
    </submittedName>
</protein>
<gene>
    <name evidence="2" type="ORF">ENT37_03160</name>
</gene>
<reference evidence="2" key="1">
    <citation type="journal article" date="2020" name="mSystems">
        <title>Genome- and Community-Level Interaction Insights into Carbon Utilization and Element Cycling Functions of Hydrothermarchaeota in Hydrothermal Sediment.</title>
        <authorList>
            <person name="Zhou Z."/>
            <person name="Liu Y."/>
            <person name="Xu W."/>
            <person name="Pan J."/>
            <person name="Luo Z.H."/>
            <person name="Li M."/>
        </authorList>
    </citation>
    <scope>NUCLEOTIDE SEQUENCE [LARGE SCALE GENOMIC DNA]</scope>
    <source>
        <strain evidence="2">SpSt-573</strain>
    </source>
</reference>
<proteinExistence type="predicted"/>
<feature type="transmembrane region" description="Helical" evidence="1">
    <location>
        <begin position="27"/>
        <end position="47"/>
    </location>
</feature>
<organism evidence="2">
    <name type="scientific">Anaerolinea thermolimosa</name>
    <dbReference type="NCBI Taxonomy" id="229919"/>
    <lineage>
        <taxon>Bacteria</taxon>
        <taxon>Bacillati</taxon>
        <taxon>Chloroflexota</taxon>
        <taxon>Anaerolineae</taxon>
        <taxon>Anaerolineales</taxon>
        <taxon>Anaerolineaceae</taxon>
        <taxon>Anaerolinea</taxon>
    </lineage>
</organism>